<evidence type="ECO:0000256" key="7">
    <source>
        <dbReference type="ARBA" id="ARBA00024910"/>
    </source>
</evidence>
<evidence type="ECO:0000313" key="12">
    <source>
        <dbReference type="Proteomes" id="UP000469523"/>
    </source>
</evidence>
<keyword evidence="12" id="KW-1185">Reference proteome</keyword>
<dbReference type="InterPro" id="IPR036192">
    <property type="entry name" value="Cell_div_ZapA-like_sf"/>
</dbReference>
<comment type="subcellular location">
    <subcellularLocation>
        <location evidence="1">Cytoplasm</location>
    </subcellularLocation>
</comment>
<organism evidence="11 12">
    <name type="scientific">Tissierella pigra</name>
    <dbReference type="NCBI Taxonomy" id="2607614"/>
    <lineage>
        <taxon>Bacteria</taxon>
        <taxon>Bacillati</taxon>
        <taxon>Bacillota</taxon>
        <taxon>Tissierellia</taxon>
        <taxon>Tissierellales</taxon>
        <taxon>Tissierellaceae</taxon>
        <taxon>Tissierella</taxon>
    </lineage>
</organism>
<evidence type="ECO:0000256" key="5">
    <source>
        <dbReference type="ARBA" id="ARBA00023210"/>
    </source>
</evidence>
<dbReference type="GO" id="GO:0032153">
    <property type="term" value="C:cell division site"/>
    <property type="evidence" value="ECO:0007669"/>
    <property type="project" value="TreeGrafter"/>
</dbReference>
<keyword evidence="3" id="KW-0963">Cytoplasm</keyword>
<evidence type="ECO:0000256" key="10">
    <source>
        <dbReference type="SAM" id="Coils"/>
    </source>
</evidence>
<evidence type="ECO:0000256" key="4">
    <source>
        <dbReference type="ARBA" id="ARBA00022618"/>
    </source>
</evidence>
<dbReference type="RefSeq" id="WP_154439856.1">
    <property type="nucleotide sequence ID" value="NZ_JAHLPJ010000001.1"/>
</dbReference>
<dbReference type="Pfam" id="PF05164">
    <property type="entry name" value="ZapA"/>
    <property type="match status" value="1"/>
</dbReference>
<dbReference type="GO" id="GO:0005829">
    <property type="term" value="C:cytosol"/>
    <property type="evidence" value="ECO:0007669"/>
    <property type="project" value="TreeGrafter"/>
</dbReference>
<keyword evidence="5" id="KW-0717">Septation</keyword>
<proteinExistence type="predicted"/>
<keyword evidence="4 11" id="KW-0132">Cell division</keyword>
<dbReference type="GO" id="GO:0000921">
    <property type="term" value="P:septin ring assembly"/>
    <property type="evidence" value="ECO:0007669"/>
    <property type="project" value="TreeGrafter"/>
</dbReference>
<dbReference type="EMBL" id="VUNQ01000014">
    <property type="protein sequence ID" value="MSU01441.1"/>
    <property type="molecule type" value="Genomic_DNA"/>
</dbReference>
<keyword evidence="10" id="KW-0175">Coiled coil</keyword>
<comment type="caution">
    <text evidence="11">The sequence shown here is derived from an EMBL/GenBank/DDBJ whole genome shotgun (WGS) entry which is preliminary data.</text>
</comment>
<comment type="subunit">
    <text evidence="8">Homodimer. Interacts with FtsZ.</text>
</comment>
<evidence type="ECO:0000256" key="6">
    <source>
        <dbReference type="ARBA" id="ARBA00023306"/>
    </source>
</evidence>
<dbReference type="Proteomes" id="UP000469523">
    <property type="component" value="Unassembled WGS sequence"/>
</dbReference>
<accession>A0A6N7XHB6</accession>
<dbReference type="AlphaFoldDB" id="A0A6N7XHB6"/>
<dbReference type="GO" id="GO:0000917">
    <property type="term" value="P:division septum assembly"/>
    <property type="evidence" value="ECO:0007669"/>
    <property type="project" value="UniProtKB-KW"/>
</dbReference>
<name>A0A6N7XHB6_9FIRM</name>
<evidence type="ECO:0000256" key="2">
    <source>
        <dbReference type="ARBA" id="ARBA00015195"/>
    </source>
</evidence>
<dbReference type="GO" id="GO:0043093">
    <property type="term" value="P:FtsZ-dependent cytokinesis"/>
    <property type="evidence" value="ECO:0007669"/>
    <property type="project" value="TreeGrafter"/>
</dbReference>
<evidence type="ECO:0000313" key="11">
    <source>
        <dbReference type="EMBL" id="MSU01441.1"/>
    </source>
</evidence>
<dbReference type="GO" id="GO:0030428">
    <property type="term" value="C:cell septum"/>
    <property type="evidence" value="ECO:0007669"/>
    <property type="project" value="TreeGrafter"/>
</dbReference>
<reference evidence="11 12" key="1">
    <citation type="submission" date="2019-09" db="EMBL/GenBank/DDBJ databases">
        <title>In-depth cultivation of the pig gut microbiome towards novel bacterial diversity and tailored functional studies.</title>
        <authorList>
            <person name="Wylensek D."/>
            <person name="Hitch T.C.A."/>
            <person name="Clavel T."/>
        </authorList>
    </citation>
    <scope>NUCLEOTIDE SEQUENCE [LARGE SCALE GENOMIC DNA]</scope>
    <source>
        <strain evidence="11 12">WCA3-693-APC-4?</strain>
    </source>
</reference>
<evidence type="ECO:0000256" key="3">
    <source>
        <dbReference type="ARBA" id="ARBA00022490"/>
    </source>
</evidence>
<dbReference type="PANTHER" id="PTHR34981:SF1">
    <property type="entry name" value="CELL DIVISION PROTEIN ZAPA"/>
    <property type="match status" value="1"/>
</dbReference>
<dbReference type="InterPro" id="IPR053712">
    <property type="entry name" value="Bac_CellDiv_Activator"/>
</dbReference>
<sequence length="190" mass="22180">MTERKKINILIDGRNFTVVGTTDDEDYVRSLASYVDKKIRELTNKNDRLCQTSSATLAAFNIADELYRTVSKLEQLKNQSKDPMEKYENVINELEKAKATIQNLETQNLQYKNDLLNTKIEGENVLKQMKKYEQALELKEKELIESQKMIKSLQDKVFDNQIELIETKKELGEVLRILDNEKKVFAKEEL</sequence>
<comment type="function">
    <text evidence="7">Activator of cell division through the inhibition of FtsZ GTPase activity, therefore promoting FtsZ assembly into bundles of protofilaments necessary for the formation of the division Z ring. It is recruited early at mid-cell but it is not essential for cell division.</text>
</comment>
<keyword evidence="6" id="KW-0131">Cell cycle</keyword>
<evidence type="ECO:0000256" key="9">
    <source>
        <dbReference type="ARBA" id="ARBA00033158"/>
    </source>
</evidence>
<dbReference type="InterPro" id="IPR007838">
    <property type="entry name" value="Cell_div_ZapA-like"/>
</dbReference>
<evidence type="ECO:0000256" key="8">
    <source>
        <dbReference type="ARBA" id="ARBA00026068"/>
    </source>
</evidence>
<gene>
    <name evidence="11" type="ORF">FYJ83_08180</name>
</gene>
<protein>
    <recommendedName>
        <fullName evidence="2">Cell division protein ZapA</fullName>
    </recommendedName>
    <alternativeName>
        <fullName evidence="9">Z ring-associated protein ZapA</fullName>
    </alternativeName>
</protein>
<evidence type="ECO:0000256" key="1">
    <source>
        <dbReference type="ARBA" id="ARBA00004496"/>
    </source>
</evidence>
<dbReference type="SUPFAM" id="SSF102829">
    <property type="entry name" value="Cell division protein ZapA-like"/>
    <property type="match status" value="1"/>
</dbReference>
<feature type="coiled-coil region" evidence="10">
    <location>
        <begin position="84"/>
        <end position="156"/>
    </location>
</feature>
<dbReference type="PANTHER" id="PTHR34981">
    <property type="entry name" value="CELL DIVISION PROTEIN ZAPA"/>
    <property type="match status" value="1"/>
</dbReference>
<dbReference type="Gene3D" id="6.10.250.790">
    <property type="match status" value="1"/>
</dbReference>